<protein>
    <submittedName>
        <fullName evidence="6">Uncharacterized protein</fullName>
    </submittedName>
</protein>
<feature type="repeat" description="NHL" evidence="4">
    <location>
        <begin position="194"/>
        <end position="232"/>
    </location>
</feature>
<dbReference type="InterPro" id="IPR011042">
    <property type="entry name" value="6-blade_b-propeller_TolB-like"/>
</dbReference>
<evidence type="ECO:0000256" key="1">
    <source>
        <dbReference type="ARBA" id="ARBA00022729"/>
    </source>
</evidence>
<feature type="repeat" description="NHL" evidence="4">
    <location>
        <begin position="385"/>
        <end position="416"/>
    </location>
</feature>
<dbReference type="EMBL" id="CAJOBB010002260">
    <property type="protein sequence ID" value="CAF3953476.1"/>
    <property type="molecule type" value="Genomic_DNA"/>
</dbReference>
<keyword evidence="2" id="KW-0677">Repeat</keyword>
<keyword evidence="1" id="KW-0732">Signal</keyword>
<keyword evidence="3" id="KW-0325">Glycoprotein</keyword>
<feature type="coiled-coil region" evidence="5">
    <location>
        <begin position="38"/>
        <end position="65"/>
    </location>
</feature>
<organism evidence="6 7">
    <name type="scientific">Adineta steineri</name>
    <dbReference type="NCBI Taxonomy" id="433720"/>
    <lineage>
        <taxon>Eukaryota</taxon>
        <taxon>Metazoa</taxon>
        <taxon>Spiralia</taxon>
        <taxon>Gnathifera</taxon>
        <taxon>Rotifera</taxon>
        <taxon>Eurotatoria</taxon>
        <taxon>Bdelloidea</taxon>
        <taxon>Adinetida</taxon>
        <taxon>Adinetidae</taxon>
        <taxon>Adineta</taxon>
    </lineage>
</organism>
<sequence>MSMTNNKTHCFICNTEKITYSCEGCSKRFCLTDLTEHQQLLKEELNHIINDYDQFKQRINEQKQNPQNLQSNSLIKQINQWEIDSIEIIQQRAQNCREIIIKTSETFIYDIEKKFNDLCEQIKQIHNENEFNETNLNYLTNELIDITQELNNPSHISIQRDSESFINEISIVSSKKPRFNKWKQNAITVAPENEKGHESNQLNNPIGIFIDEKKNIFIADTSNHRIIKWEYNAKKGKIIAGGNGRGNRTDQLNLPTNVIVDEQNHSIIIADFKNRRVIQWMNQNQQILIKNIDCRGLAMDKSGFLYVSNTTENEVRRWKMGEYNEGIVVAGGNGKGHQLNQLNFPGFIFVDEHQSVYVSDEDNHRVMKWSKDANEGTIVAGGNGHGDNHNQLYHPQGVIVDDLGQVYVADEGNNRVMRWCEGKEKGEIIVGNNGGGNQLNQLYYPMGLSFDDVGNLYVADCRNDRIQKFEIILIQQKARGYREIVMKSSQTCINDIEKKFNDLSEQIKEIHRENEFNEINLNYLTNELVDITQVAFIETRFTWP</sequence>
<dbReference type="GO" id="GO:0005576">
    <property type="term" value="C:extracellular region"/>
    <property type="evidence" value="ECO:0007669"/>
    <property type="project" value="TreeGrafter"/>
</dbReference>
<dbReference type="CDD" id="cd05819">
    <property type="entry name" value="NHL"/>
    <property type="match status" value="1"/>
</dbReference>
<dbReference type="PANTHER" id="PTHR10680:SF28">
    <property type="entry name" value="SMP-30_GLUCONOLACTONASE_LRE-LIKE REGION DOMAIN-CONTAINING PROTEIN"/>
    <property type="match status" value="1"/>
</dbReference>
<evidence type="ECO:0000313" key="7">
    <source>
        <dbReference type="Proteomes" id="UP000663868"/>
    </source>
</evidence>
<evidence type="ECO:0000256" key="5">
    <source>
        <dbReference type="SAM" id="Coils"/>
    </source>
</evidence>
<keyword evidence="5" id="KW-0175">Coiled coil</keyword>
<dbReference type="InterPro" id="IPR001258">
    <property type="entry name" value="NHL_repeat"/>
</dbReference>
<name>A0A819KRB3_9BILA</name>
<evidence type="ECO:0000256" key="2">
    <source>
        <dbReference type="ARBA" id="ARBA00022737"/>
    </source>
</evidence>
<comment type="caution">
    <text evidence="6">The sequence shown here is derived from an EMBL/GenBank/DDBJ whole genome shotgun (WGS) entry which is preliminary data.</text>
</comment>
<dbReference type="Pfam" id="PF01436">
    <property type="entry name" value="NHL"/>
    <property type="match status" value="2"/>
</dbReference>
<dbReference type="SUPFAM" id="SSF101898">
    <property type="entry name" value="NHL repeat"/>
    <property type="match status" value="1"/>
</dbReference>
<dbReference type="PROSITE" id="PS51125">
    <property type="entry name" value="NHL"/>
    <property type="match status" value="2"/>
</dbReference>
<proteinExistence type="predicted"/>
<evidence type="ECO:0000313" key="6">
    <source>
        <dbReference type="EMBL" id="CAF3953476.1"/>
    </source>
</evidence>
<evidence type="ECO:0000256" key="4">
    <source>
        <dbReference type="PROSITE-ProRule" id="PRU00504"/>
    </source>
</evidence>
<evidence type="ECO:0000256" key="3">
    <source>
        <dbReference type="ARBA" id="ARBA00023180"/>
    </source>
</evidence>
<dbReference type="Gene3D" id="2.120.10.30">
    <property type="entry name" value="TolB, C-terminal domain"/>
    <property type="match status" value="2"/>
</dbReference>
<dbReference type="PANTHER" id="PTHR10680">
    <property type="entry name" value="PEPTIDYL-GLYCINE ALPHA-AMIDATING MONOOXYGENASE"/>
    <property type="match status" value="1"/>
</dbReference>
<reference evidence="6" key="1">
    <citation type="submission" date="2021-02" db="EMBL/GenBank/DDBJ databases">
        <authorList>
            <person name="Nowell W R."/>
        </authorList>
    </citation>
    <scope>NUCLEOTIDE SEQUENCE</scope>
</reference>
<accession>A0A819KRB3</accession>
<dbReference type="AlphaFoldDB" id="A0A819KRB3"/>
<dbReference type="Proteomes" id="UP000663868">
    <property type="component" value="Unassembled WGS sequence"/>
</dbReference>
<gene>
    <name evidence="6" type="ORF">KXQ929_LOCUS25753</name>
</gene>